<proteinExistence type="predicted"/>
<evidence type="ECO:0000313" key="4">
    <source>
        <dbReference type="EMBL" id="RVX01566.1"/>
    </source>
</evidence>
<feature type="region of interest" description="Disordered" evidence="3">
    <location>
        <begin position="610"/>
        <end position="696"/>
    </location>
</feature>
<feature type="compositionally biased region" description="Basic and acidic residues" evidence="3">
    <location>
        <begin position="13"/>
        <end position="29"/>
    </location>
</feature>
<dbReference type="InterPro" id="IPR007930">
    <property type="entry name" value="DUF724"/>
</dbReference>
<feature type="region of interest" description="Disordered" evidence="3">
    <location>
        <begin position="1"/>
        <end position="74"/>
    </location>
</feature>
<comment type="caution">
    <text evidence="4">The sequence shown here is derived from an EMBL/GenBank/DDBJ whole genome shotgun (WGS) entry which is preliminary data.</text>
</comment>
<feature type="compositionally biased region" description="Polar residues" evidence="3">
    <location>
        <begin position="138"/>
        <end position="151"/>
    </location>
</feature>
<dbReference type="Pfam" id="PF05266">
    <property type="entry name" value="DUF724"/>
    <property type="match status" value="1"/>
</dbReference>
<protein>
    <submittedName>
        <fullName evidence="4">DUF724 domain-containing protein 7</fullName>
    </submittedName>
</protein>
<feature type="region of interest" description="Disordered" evidence="3">
    <location>
        <begin position="777"/>
        <end position="838"/>
    </location>
</feature>
<feature type="compositionally biased region" description="Polar residues" evidence="3">
    <location>
        <begin position="35"/>
        <end position="44"/>
    </location>
</feature>
<evidence type="ECO:0000256" key="2">
    <source>
        <dbReference type="ARBA" id="ARBA00022604"/>
    </source>
</evidence>
<keyword evidence="1" id="KW-0813">Transport</keyword>
<feature type="compositionally biased region" description="Polar residues" evidence="3">
    <location>
        <begin position="102"/>
        <end position="131"/>
    </location>
</feature>
<keyword evidence="2" id="KW-0341">Growth regulation</keyword>
<feature type="region of interest" description="Disordered" evidence="3">
    <location>
        <begin position="100"/>
        <end position="172"/>
    </location>
</feature>
<dbReference type="PANTHER" id="PTHR33116:SF78">
    <property type="entry name" value="OS12G0587133 PROTEIN"/>
    <property type="match status" value="1"/>
</dbReference>
<accession>A0A438IXY3</accession>
<name>A0A438IXY3_VITVI</name>
<dbReference type="EMBL" id="QGNW01000075">
    <property type="protein sequence ID" value="RVX01566.1"/>
    <property type="molecule type" value="Genomic_DNA"/>
</dbReference>
<dbReference type="Proteomes" id="UP000288805">
    <property type="component" value="Unassembled WGS sequence"/>
</dbReference>
<sequence length="1095" mass="122895">MQLESSGTVIDDAGDKISHSTRFEKDRLEQPATYLENSTSVMTSNRKKVKETTSGDDATPSRPSKKLKEGDVADAPISHAVGQLRMAPIETLIQELPCGFANPTTGGTGSNQTEQPVAGNQSSTKTGSASQGMKVGNEQKSSGLGNQTPNSVKRKGRPPKSQVKIAQPFPAGEEVNTVQNAEGTVEKEYTTNNVDMDMAVGLPSNAEEGTLAENPSDHPNEESLKVMRDQKRHFDATARHKSKLWDPVVERISRRLDGWKKAYLSLGGRITLIQSCLSHIPSYFVSLFKIPVSIASKIKKMQKDFLWSGAGEGKKDHFIRWEVVSRPKELGGLGFGKISMRNIALLGKWLWRFPRERSGLWHKMSLEGAIAQVFQEFSPFVRLVVGNGERIRFWEDLWWGNQTLCSQFADLYRVVSMKNLTVSNVLGNSLPLSWNFKFKSVVFVFVRLVFSEIFFLGLVKSLKSFNVPSGQVFMELKSPFKGNGESIDHLFLHCPVTIGLWHRMFNLIGLVWIPLRSLEDMLVITFKGLGNSLRCKTLWQIACLTLIWMVWQKRNNRIFEDKGRTEEMIWDLIRFYSSLWASCTEAFRGVPLNILQLNWIGEIGKKEEGTVSTQLKRRGRPPKKLENRNPEASSEGRAPRVSFKRSPKDSSAGRAPKLPVKRSPRTSMREPKLKRQRASAVGTKIKGPKATSEGSNLNNQMELEAGLDLNSLYASAAGKDDNEVGGVAYEMAIKDCKMNEVELPMSTVVESSAKRGSQTEIPVRHSRRAYRKRTTNQNLLGSRQKNVEGIKIRTPRTRKQKLPDESIGQALSKQLVKSSSKRGRRRSININSAPPTQGVKMSFYCTGSQDALGEKTAPLVEIESKTKQVEMAVCGVASVPDDQPLSMWFDGMHSPGVADNSKLSPGQTVNQWNEARERPSEVTQSPRIDPTGEIMLDLNQSLPFVKSSPIWNTLETLEVFQRMPQKPHFRPLENCKEERREGLAIGNMVTFSTLIEKSRINELVFIKDQQEQLKGRTKEVENQIMEHTHEKTKIDEEIYEIDKKMIELQEKRALAVSNKESKDSEIAALLSSADAMNESIQSARQDFERVATSPW</sequence>
<organism evidence="4 5">
    <name type="scientific">Vitis vinifera</name>
    <name type="common">Grape</name>
    <dbReference type="NCBI Taxonomy" id="29760"/>
    <lineage>
        <taxon>Eukaryota</taxon>
        <taxon>Viridiplantae</taxon>
        <taxon>Streptophyta</taxon>
        <taxon>Embryophyta</taxon>
        <taxon>Tracheophyta</taxon>
        <taxon>Spermatophyta</taxon>
        <taxon>Magnoliopsida</taxon>
        <taxon>eudicotyledons</taxon>
        <taxon>Gunneridae</taxon>
        <taxon>Pentapetalae</taxon>
        <taxon>rosids</taxon>
        <taxon>Vitales</taxon>
        <taxon>Vitaceae</taxon>
        <taxon>Viteae</taxon>
        <taxon>Vitis</taxon>
    </lineage>
</organism>
<gene>
    <name evidence="4" type="primary">DUF7_0</name>
    <name evidence="4" type="ORF">CK203_017516</name>
</gene>
<evidence type="ECO:0000256" key="1">
    <source>
        <dbReference type="ARBA" id="ARBA00022448"/>
    </source>
</evidence>
<evidence type="ECO:0000313" key="5">
    <source>
        <dbReference type="Proteomes" id="UP000288805"/>
    </source>
</evidence>
<reference evidence="4 5" key="1">
    <citation type="journal article" date="2018" name="PLoS Genet.">
        <title>Population sequencing reveals clonal diversity and ancestral inbreeding in the grapevine cultivar Chardonnay.</title>
        <authorList>
            <person name="Roach M.J."/>
            <person name="Johnson D.L."/>
            <person name="Bohlmann J."/>
            <person name="van Vuuren H.J."/>
            <person name="Jones S.J."/>
            <person name="Pretorius I.S."/>
            <person name="Schmidt S.A."/>
            <person name="Borneman A.R."/>
        </authorList>
    </citation>
    <scope>NUCLEOTIDE SEQUENCE [LARGE SCALE GENOMIC DNA]</scope>
    <source>
        <strain evidence="5">cv. Chardonnay</strain>
        <tissue evidence="4">Leaf</tissue>
    </source>
</reference>
<evidence type="ECO:0000256" key="3">
    <source>
        <dbReference type="SAM" id="MobiDB-lite"/>
    </source>
</evidence>
<dbReference type="AlphaFoldDB" id="A0A438IXY3"/>
<dbReference type="PANTHER" id="PTHR33116">
    <property type="entry name" value="REVERSE TRANSCRIPTASE ZINC-BINDING DOMAIN-CONTAINING PROTEIN-RELATED-RELATED"/>
    <property type="match status" value="1"/>
</dbReference>